<name>A0A1E5XU77_9HYPH</name>
<reference evidence="1 2" key="1">
    <citation type="journal article" date="2015" name="Genome Announc.">
        <title>Genome Assemblies of Three Soil-Associated Devosia species: D. insulae, D. limi, and D. soli.</title>
        <authorList>
            <person name="Hassan Y.I."/>
            <person name="Lepp D."/>
            <person name="Zhou T."/>
        </authorList>
    </citation>
    <scope>NUCLEOTIDE SEQUENCE [LARGE SCALE GENOMIC DNA]</scope>
    <source>
        <strain evidence="1 2">DS-56</strain>
    </source>
</reference>
<proteinExistence type="predicted"/>
<evidence type="ECO:0000313" key="2">
    <source>
        <dbReference type="Proteomes" id="UP000095463"/>
    </source>
</evidence>
<organism evidence="1 2">
    <name type="scientific">Devosia insulae DS-56</name>
    <dbReference type="NCBI Taxonomy" id="1116389"/>
    <lineage>
        <taxon>Bacteria</taxon>
        <taxon>Pseudomonadati</taxon>
        <taxon>Pseudomonadota</taxon>
        <taxon>Alphaproteobacteria</taxon>
        <taxon>Hyphomicrobiales</taxon>
        <taxon>Devosiaceae</taxon>
        <taxon>Devosia</taxon>
    </lineage>
</organism>
<dbReference type="InterPro" id="IPR025394">
    <property type="entry name" value="DUF4127"/>
</dbReference>
<dbReference type="AlphaFoldDB" id="A0A1E5XU77"/>
<protein>
    <recommendedName>
        <fullName evidence="3">DUF4127 family protein</fullName>
    </recommendedName>
</protein>
<dbReference type="RefSeq" id="WP_069908696.1">
    <property type="nucleotide sequence ID" value="NZ_LAJE02000089.1"/>
</dbReference>
<dbReference type="EMBL" id="LAJE02000089">
    <property type="protein sequence ID" value="OEO32142.1"/>
    <property type="molecule type" value="Genomic_DNA"/>
</dbReference>
<sequence length="519" mass="55153">MTSTRALSLAFLPLDERPVNIGLPAGVAAIAGATLALPPAELLPQLRQPGDADGLGRWLESTAPTTDAVIASLDMLCYGGLIAARTTADTTLSALTRLDVLRRLHVAHPALPLCAVSLVMRASNSYNPQEEPEYWAQHGMELHKLGALHHRDLLEALGASHAGNAEALAALRAVLPGEIVADFERRRLRNHHVNLEAIALASEGVIDPLLITADDTAEHSAGSAEQVWLKQWSHVLPITGEVLMYPGADEVAAVLVARQLGARFGVTPRFTVECADPPGMQRIAKYENSPMHEAVDRQLRASGSVTVTNPAAMALVVHAPDPKRRDHCGMVVEKSGTGHDSAQSIFDADDAAEAKKTADLIAGLLAAGREVALADLRYSNGADPLLIEELHRRSILLELVAYGGWNTAGNALGSVVAAAAAIQIGRAAGTLDAAAARRVLLHRLSEDFAYMTDARRPLNAGVYTFADRAEEAAAETAIGAGLDATLKRLTGRDDLGITAVRFPWHRSFEVDFTIVGDLS</sequence>
<evidence type="ECO:0008006" key="3">
    <source>
        <dbReference type="Google" id="ProtNLM"/>
    </source>
</evidence>
<dbReference type="Proteomes" id="UP000095463">
    <property type="component" value="Unassembled WGS sequence"/>
</dbReference>
<gene>
    <name evidence="1" type="ORF">VW23_013045</name>
</gene>
<keyword evidence="2" id="KW-1185">Reference proteome</keyword>
<dbReference type="Pfam" id="PF13552">
    <property type="entry name" value="DUF4127"/>
    <property type="match status" value="1"/>
</dbReference>
<accession>A0A1E5XU77</accession>
<comment type="caution">
    <text evidence="1">The sequence shown here is derived from an EMBL/GenBank/DDBJ whole genome shotgun (WGS) entry which is preliminary data.</text>
</comment>
<evidence type="ECO:0000313" key="1">
    <source>
        <dbReference type="EMBL" id="OEO32142.1"/>
    </source>
</evidence>